<gene>
    <name evidence="1" type="ORF">JOF39_002880</name>
</gene>
<accession>A0ABS4XTF8</accession>
<protein>
    <recommendedName>
        <fullName evidence="3">PilZ domain-containing protein</fullName>
    </recommendedName>
</protein>
<evidence type="ECO:0000313" key="1">
    <source>
        <dbReference type="EMBL" id="MBP2399799.1"/>
    </source>
</evidence>
<reference evidence="1 2" key="1">
    <citation type="submission" date="2021-03" db="EMBL/GenBank/DDBJ databases">
        <title>Sequencing the genomes of 1000 actinobacteria strains.</title>
        <authorList>
            <person name="Klenk H.-P."/>
        </authorList>
    </citation>
    <scope>NUCLEOTIDE SEQUENCE [LARGE SCALE GENOMIC DNA]</scope>
    <source>
        <strain evidence="1 2">DSM 20168</strain>
    </source>
</reference>
<dbReference type="Proteomes" id="UP001195422">
    <property type="component" value="Unassembled WGS sequence"/>
</dbReference>
<name>A0ABS4XTF8_GLUPR</name>
<dbReference type="EMBL" id="JAGIOJ010000001">
    <property type="protein sequence ID" value="MBP2399799.1"/>
    <property type="molecule type" value="Genomic_DNA"/>
</dbReference>
<keyword evidence="2" id="KW-1185">Reference proteome</keyword>
<evidence type="ECO:0008006" key="3">
    <source>
        <dbReference type="Google" id="ProtNLM"/>
    </source>
</evidence>
<organism evidence="1 2">
    <name type="scientific">Glutamicibacter protophormiae</name>
    <name type="common">Brevibacterium protophormiae</name>
    <dbReference type="NCBI Taxonomy" id="37930"/>
    <lineage>
        <taxon>Bacteria</taxon>
        <taxon>Bacillati</taxon>
        <taxon>Actinomycetota</taxon>
        <taxon>Actinomycetes</taxon>
        <taxon>Micrococcales</taxon>
        <taxon>Micrococcaceae</taxon>
        <taxon>Glutamicibacter</taxon>
    </lineage>
</organism>
<proteinExistence type="predicted"/>
<sequence>MKSTHDASDPVPLLESNQMLVEVTRENRRTFYQGFHISLPTPFARRQFVRTITGTEFLLSDPKTSEVVMSFPLPMVALKVEGKFVSSYSIRGIQMTLATRQWEKKAQQYRAVIQAREEQSPTFFEHH</sequence>
<evidence type="ECO:0000313" key="2">
    <source>
        <dbReference type="Proteomes" id="UP001195422"/>
    </source>
</evidence>
<comment type="caution">
    <text evidence="1">The sequence shown here is derived from an EMBL/GenBank/DDBJ whole genome shotgun (WGS) entry which is preliminary data.</text>
</comment>